<protein>
    <submittedName>
        <fullName evidence="2">DUF2087 domain-containing protein</fullName>
    </submittedName>
</protein>
<reference evidence="3" key="1">
    <citation type="journal article" date="2019" name="Int. J. Syst. Evol. Microbiol.">
        <title>The Global Catalogue of Microorganisms (GCM) 10K type strain sequencing project: providing services to taxonomists for standard genome sequencing and annotation.</title>
        <authorList>
            <consortium name="The Broad Institute Genomics Platform"/>
            <consortium name="The Broad Institute Genome Sequencing Center for Infectious Disease"/>
            <person name="Wu L."/>
            <person name="Ma J."/>
        </authorList>
    </citation>
    <scope>NUCLEOTIDE SEQUENCE [LARGE SCALE GENOMIC DNA]</scope>
    <source>
        <strain evidence="3">CGMCC 1.10698</strain>
    </source>
</reference>
<evidence type="ECO:0000259" key="1">
    <source>
        <dbReference type="Pfam" id="PF09860"/>
    </source>
</evidence>
<comment type="caution">
    <text evidence="2">The sequence shown here is derived from an EMBL/GenBank/DDBJ whole genome shotgun (WGS) entry which is preliminary data.</text>
</comment>
<evidence type="ECO:0000313" key="3">
    <source>
        <dbReference type="Proteomes" id="UP001595773"/>
    </source>
</evidence>
<keyword evidence="3" id="KW-1185">Reference proteome</keyword>
<dbReference type="Pfam" id="PF09860">
    <property type="entry name" value="DUF2087"/>
    <property type="match status" value="1"/>
</dbReference>
<dbReference type="EMBL" id="JBHSCQ010000022">
    <property type="protein sequence ID" value="MFC4266741.1"/>
    <property type="molecule type" value="Genomic_DNA"/>
</dbReference>
<dbReference type="Proteomes" id="UP001595773">
    <property type="component" value="Unassembled WGS sequence"/>
</dbReference>
<sequence length="183" mass="20296">MRTDAQISDQKPHQSLPWQPVLAALANEYAMKVYARQVLIDTPAGMAETGVPYPVDARERQALNRLVAVGLLDPDTFLPIPGALARVLAANATPKREGIERFFESGMLTRLPMNAAQRLEVLEHLAQRLIPTETDLAELDINRLLATVTRDIPTLRRALVDHGLLLRNVEGSRYRSPSHSFGS</sequence>
<evidence type="ECO:0000313" key="2">
    <source>
        <dbReference type="EMBL" id="MFC4266741.1"/>
    </source>
</evidence>
<gene>
    <name evidence="2" type="ORF">ACFOW9_14120</name>
</gene>
<accession>A0ABV8R3K2</accession>
<proteinExistence type="predicted"/>
<feature type="domain" description="DUF2087" evidence="1">
    <location>
        <begin position="108"/>
        <end position="175"/>
    </location>
</feature>
<name>A0ABV8R3K2_9MICC</name>
<organism evidence="2 3">
    <name type="scientific">Arthrobacter cryoconiti</name>
    <dbReference type="NCBI Taxonomy" id="748907"/>
    <lineage>
        <taxon>Bacteria</taxon>
        <taxon>Bacillati</taxon>
        <taxon>Actinomycetota</taxon>
        <taxon>Actinomycetes</taxon>
        <taxon>Micrococcales</taxon>
        <taxon>Micrococcaceae</taxon>
        <taxon>Arthrobacter</taxon>
    </lineage>
</organism>
<dbReference type="RefSeq" id="WP_230066023.1">
    <property type="nucleotide sequence ID" value="NZ_BAABLL010000010.1"/>
</dbReference>
<dbReference type="InterPro" id="IPR018656">
    <property type="entry name" value="DUF2087"/>
</dbReference>